<dbReference type="EMBL" id="JBFOLJ010000003">
    <property type="protein sequence ID" value="KAL2550206.1"/>
    <property type="molecule type" value="Genomic_DNA"/>
</dbReference>
<evidence type="ECO:0000313" key="3">
    <source>
        <dbReference type="Proteomes" id="UP001604277"/>
    </source>
</evidence>
<dbReference type="AlphaFoldDB" id="A0ABD1WKX5"/>
<proteinExistence type="predicted"/>
<organism evidence="2 3">
    <name type="scientific">Forsythia ovata</name>
    <dbReference type="NCBI Taxonomy" id="205694"/>
    <lineage>
        <taxon>Eukaryota</taxon>
        <taxon>Viridiplantae</taxon>
        <taxon>Streptophyta</taxon>
        <taxon>Embryophyta</taxon>
        <taxon>Tracheophyta</taxon>
        <taxon>Spermatophyta</taxon>
        <taxon>Magnoliopsida</taxon>
        <taxon>eudicotyledons</taxon>
        <taxon>Gunneridae</taxon>
        <taxon>Pentapetalae</taxon>
        <taxon>asterids</taxon>
        <taxon>lamiids</taxon>
        <taxon>Lamiales</taxon>
        <taxon>Oleaceae</taxon>
        <taxon>Forsythieae</taxon>
        <taxon>Forsythia</taxon>
    </lineage>
</organism>
<gene>
    <name evidence="2" type="ORF">Fot_11736</name>
</gene>
<name>A0ABD1WKX5_9LAMI</name>
<sequence>MPPESFWVSKDAEYDWIDRLKLSRRLISVMPKKFLMLNHPNGFLIVQLLPVCCVVSHNKQSIPANGIEGVIAKLQRMSMSSGGNNTPFQSQFSTLKSLAGLDKAAGASCGAAGMAESAGGTNPRADKPSSTATPMATLERSSRGGAPIAAFPVCARQVVGPVVALGASPRTAAVLTGLLESILGGVRPVEMKLEVAEGNSAPVSINSGGLGGGGYMHEGISMCQGYVCQKREDGGNNSDGRKAPNAEENERGKKKAFLRAFGDNTIVMSMPVGRLSSKVRNILYLFESLVD</sequence>
<feature type="region of interest" description="Disordered" evidence="1">
    <location>
        <begin position="112"/>
        <end position="141"/>
    </location>
</feature>
<comment type="caution">
    <text evidence="2">The sequence shown here is derived from an EMBL/GenBank/DDBJ whole genome shotgun (WGS) entry which is preliminary data.</text>
</comment>
<reference evidence="3" key="1">
    <citation type="submission" date="2024-07" db="EMBL/GenBank/DDBJ databases">
        <title>Two chromosome-level genome assemblies of Korean endemic species Abeliophyllum distichum and Forsythia ovata (Oleaceae).</title>
        <authorList>
            <person name="Jang H."/>
        </authorList>
    </citation>
    <scope>NUCLEOTIDE SEQUENCE [LARGE SCALE GENOMIC DNA]</scope>
</reference>
<protein>
    <submittedName>
        <fullName evidence="2">Uncharacterized protein</fullName>
    </submittedName>
</protein>
<keyword evidence="3" id="KW-1185">Reference proteome</keyword>
<evidence type="ECO:0000256" key="1">
    <source>
        <dbReference type="SAM" id="MobiDB-lite"/>
    </source>
</evidence>
<dbReference type="Proteomes" id="UP001604277">
    <property type="component" value="Unassembled WGS sequence"/>
</dbReference>
<accession>A0ABD1WKX5</accession>
<evidence type="ECO:0000313" key="2">
    <source>
        <dbReference type="EMBL" id="KAL2550206.1"/>
    </source>
</evidence>